<dbReference type="Proteomes" id="UP001302812">
    <property type="component" value="Unassembled WGS sequence"/>
</dbReference>
<dbReference type="RefSeq" id="XP_064672635.1">
    <property type="nucleotide sequence ID" value="XM_064811185.1"/>
</dbReference>
<feature type="compositionally biased region" description="Basic and acidic residues" evidence="2">
    <location>
        <begin position="45"/>
        <end position="56"/>
    </location>
</feature>
<comment type="caution">
    <text evidence="4">The sequence shown here is derived from an EMBL/GenBank/DDBJ whole genome shotgun (WGS) entry which is preliminary data.</text>
</comment>
<keyword evidence="1" id="KW-0175">Coiled coil</keyword>
<dbReference type="GeneID" id="89935310"/>
<protein>
    <submittedName>
        <fullName evidence="4">RNI-like protein</fullName>
    </submittedName>
</protein>
<keyword evidence="5" id="KW-1185">Reference proteome</keyword>
<feature type="domain" description="LRR-containing protein second PH" evidence="3">
    <location>
        <begin position="276"/>
        <end position="401"/>
    </location>
</feature>
<sequence>MPVALVESDTSDSISSPATTAPSSPASFDGDHRTFSLSSIKERAWKSFSSRERDSSSESGRSFRNHGRKLSRSRPLSSPLFETPTRRPSFVSSDHRLSLSTGESTYLSSPILPAAINWESQKIEGVAPLELDTHRPKTKNPYLVVTADYLIKVKSICDPLPLLRRLATDEGKQQASIKTPEPLLVIPISSIVSVFVAESTRPSFGLEVWWRNPGCGQAFCRSDFFFNHPAQRNEQVHDIIRAVRASQQEENATVVLGQDVERMLRRIHENEEPCFAHRKPDIFPVVPRGNTRRECLPKLEDATRKPQESSSFYLIVGTYACHLVEIQKSKGGDPVCQHKTYWLASLERFKAEWIPHEERFNITFRLPFQPPVTLELASRYCREIIRVFGTADRFIKPAWPQLWQSMEIFRIPGLKEPQYLVPREDYGSFKRTLEAYQAAYRCGSVDWEINWKTRFAPEFRLLPPKRGSYSPLQLLAVLRALRYNDYFQSLCFRDVDLSVLYGLKDNTPRKTNVAYLSRTCVALGPEEIEALRVSPVLHQEFHALAFCSETIRQIDFTNCSGSLAKWLAQHGDQGLSLQFLTPILSLLRSGITKCSRLILSSNPLPPIDIEDLAETMKTGTLHALDVSSCGLDDASLRDMVVNTLLDGPSPLQSLSISGNPGRIPAHLVPGMLRNLPELRELSARGSIQAESHFEGPLLPFSTLESLHMLESFDISGYKIDNATFLDLEQFLRHRSRMMDHGLDKLAFNHCRITGAQAATLFDAIGEDDGIHLCLSGNPIEDGIEHLAAAIRQHKGPAGLDMEMIEFKDENKYISLIQALTETKRLLRLSLAGTAPSPPSHGRCSQELVSKLHDFFARNVSIRYLDLSGFCGKLDDSQLGRGFGRSLSGLAHNKTITHLRIRNQNLHEDVGMLGQALAKNNTLRMVDCSGNNLNLTSLRFLVDSLRTNTSIIEFPLPSEERRAIWKTILRGLHRTPSSSALSTTASSTRAVTTTSVTSVATTTMTTTTTSGSGSNTPTHHDPLTREEALLLEAVNAQFTALERRLRENRARLEAAERGAITINSFSWEREREQEQEQEDWRRAFDDMKEKALISTTPYHHHHHDDYHYSRLPSQLLPQR</sequence>
<feature type="region of interest" description="Disordered" evidence="2">
    <location>
        <begin position="1096"/>
        <end position="1118"/>
    </location>
</feature>
<dbReference type="InterPro" id="IPR051279">
    <property type="entry name" value="PP1-Reg/Actin-Interact_Protein"/>
</dbReference>
<dbReference type="InterPro" id="IPR057334">
    <property type="entry name" value="PH_2nd_LRR"/>
</dbReference>
<dbReference type="PANTHER" id="PTHR24112">
    <property type="entry name" value="LEUCINE-RICH REPEAT, ISOFORM F-RELATED"/>
    <property type="match status" value="1"/>
</dbReference>
<accession>A0AAN6TII8</accession>
<organism evidence="4 5">
    <name type="scientific">Canariomyces notabilis</name>
    <dbReference type="NCBI Taxonomy" id="2074819"/>
    <lineage>
        <taxon>Eukaryota</taxon>
        <taxon>Fungi</taxon>
        <taxon>Dikarya</taxon>
        <taxon>Ascomycota</taxon>
        <taxon>Pezizomycotina</taxon>
        <taxon>Sordariomycetes</taxon>
        <taxon>Sordariomycetidae</taxon>
        <taxon>Sordariales</taxon>
        <taxon>Chaetomiaceae</taxon>
        <taxon>Canariomyces</taxon>
    </lineage>
</organism>
<dbReference type="Pfam" id="PF25353">
    <property type="entry name" value="PH_2nd_LRR"/>
    <property type="match status" value="1"/>
</dbReference>
<proteinExistence type="predicted"/>
<gene>
    <name evidence="4" type="ORF">N656DRAFT_704504</name>
</gene>
<dbReference type="AlphaFoldDB" id="A0AAN6TII8"/>
<evidence type="ECO:0000313" key="4">
    <source>
        <dbReference type="EMBL" id="KAK4115065.1"/>
    </source>
</evidence>
<evidence type="ECO:0000256" key="1">
    <source>
        <dbReference type="SAM" id="Coils"/>
    </source>
</evidence>
<evidence type="ECO:0000256" key="2">
    <source>
        <dbReference type="SAM" id="MobiDB-lite"/>
    </source>
</evidence>
<dbReference type="EMBL" id="MU853335">
    <property type="protein sequence ID" value="KAK4115065.1"/>
    <property type="molecule type" value="Genomic_DNA"/>
</dbReference>
<feature type="compositionally biased region" description="Low complexity" evidence="2">
    <location>
        <begin position="11"/>
        <end position="28"/>
    </location>
</feature>
<evidence type="ECO:0000313" key="5">
    <source>
        <dbReference type="Proteomes" id="UP001302812"/>
    </source>
</evidence>
<reference evidence="4" key="1">
    <citation type="journal article" date="2023" name="Mol. Phylogenet. Evol.">
        <title>Genome-scale phylogeny and comparative genomics of the fungal order Sordariales.</title>
        <authorList>
            <person name="Hensen N."/>
            <person name="Bonometti L."/>
            <person name="Westerberg I."/>
            <person name="Brannstrom I.O."/>
            <person name="Guillou S."/>
            <person name="Cros-Aarteil S."/>
            <person name="Calhoun S."/>
            <person name="Haridas S."/>
            <person name="Kuo A."/>
            <person name="Mondo S."/>
            <person name="Pangilinan J."/>
            <person name="Riley R."/>
            <person name="LaButti K."/>
            <person name="Andreopoulos B."/>
            <person name="Lipzen A."/>
            <person name="Chen C."/>
            <person name="Yan M."/>
            <person name="Daum C."/>
            <person name="Ng V."/>
            <person name="Clum A."/>
            <person name="Steindorff A."/>
            <person name="Ohm R.A."/>
            <person name="Martin F."/>
            <person name="Silar P."/>
            <person name="Natvig D.O."/>
            <person name="Lalanne C."/>
            <person name="Gautier V."/>
            <person name="Ament-Velasquez S.L."/>
            <person name="Kruys A."/>
            <person name="Hutchinson M.I."/>
            <person name="Powell A.J."/>
            <person name="Barry K."/>
            <person name="Miller A.N."/>
            <person name="Grigoriev I.V."/>
            <person name="Debuchy R."/>
            <person name="Gladieux P."/>
            <person name="Hiltunen Thoren M."/>
            <person name="Johannesson H."/>
        </authorList>
    </citation>
    <scope>NUCLEOTIDE SEQUENCE</scope>
    <source>
        <strain evidence="4">CBS 508.74</strain>
    </source>
</reference>
<name>A0AAN6TII8_9PEZI</name>
<dbReference type="SUPFAM" id="SSF52047">
    <property type="entry name" value="RNI-like"/>
    <property type="match status" value="1"/>
</dbReference>
<evidence type="ECO:0000259" key="3">
    <source>
        <dbReference type="Pfam" id="PF25353"/>
    </source>
</evidence>
<dbReference type="Gene3D" id="3.80.10.10">
    <property type="entry name" value="Ribonuclease Inhibitor"/>
    <property type="match status" value="1"/>
</dbReference>
<feature type="region of interest" description="Disordered" evidence="2">
    <location>
        <begin position="975"/>
        <end position="1020"/>
    </location>
</feature>
<feature type="region of interest" description="Disordered" evidence="2">
    <location>
        <begin position="1"/>
        <end position="33"/>
    </location>
</feature>
<reference evidence="4" key="2">
    <citation type="submission" date="2023-05" db="EMBL/GenBank/DDBJ databases">
        <authorList>
            <consortium name="Lawrence Berkeley National Laboratory"/>
            <person name="Steindorff A."/>
            <person name="Hensen N."/>
            <person name="Bonometti L."/>
            <person name="Westerberg I."/>
            <person name="Brannstrom I.O."/>
            <person name="Guillou S."/>
            <person name="Cros-Aarteil S."/>
            <person name="Calhoun S."/>
            <person name="Haridas S."/>
            <person name="Kuo A."/>
            <person name="Mondo S."/>
            <person name="Pangilinan J."/>
            <person name="Riley R."/>
            <person name="Labutti K."/>
            <person name="Andreopoulos B."/>
            <person name="Lipzen A."/>
            <person name="Chen C."/>
            <person name="Yanf M."/>
            <person name="Daum C."/>
            <person name="Ng V."/>
            <person name="Clum A."/>
            <person name="Ohm R."/>
            <person name="Martin F."/>
            <person name="Silar P."/>
            <person name="Natvig D."/>
            <person name="Lalanne C."/>
            <person name="Gautier V."/>
            <person name="Ament-Velasquez S.L."/>
            <person name="Kruys A."/>
            <person name="Hutchinson M.I."/>
            <person name="Powell A.J."/>
            <person name="Barry K."/>
            <person name="Miller A.N."/>
            <person name="Grigoriev I.V."/>
            <person name="Debuchy R."/>
            <person name="Gladieux P."/>
            <person name="Thoren M.H."/>
            <person name="Johannesson H."/>
        </authorList>
    </citation>
    <scope>NUCLEOTIDE SEQUENCE</scope>
    <source>
        <strain evidence="4">CBS 508.74</strain>
    </source>
</reference>
<feature type="coiled-coil region" evidence="1">
    <location>
        <begin position="1030"/>
        <end position="1089"/>
    </location>
</feature>
<feature type="compositionally biased region" description="Low complexity" evidence="2">
    <location>
        <begin position="975"/>
        <end position="1016"/>
    </location>
</feature>
<feature type="region of interest" description="Disordered" evidence="2">
    <location>
        <begin position="45"/>
        <end position="94"/>
    </location>
</feature>
<dbReference type="InterPro" id="IPR032675">
    <property type="entry name" value="LRR_dom_sf"/>
</dbReference>
<feature type="compositionally biased region" description="Basic residues" evidence="2">
    <location>
        <begin position="63"/>
        <end position="72"/>
    </location>
</feature>